<dbReference type="PROSITE" id="PS50035">
    <property type="entry name" value="PLD"/>
    <property type="match status" value="1"/>
</dbReference>
<accession>A0ABW3VS30</accession>
<dbReference type="PANTHER" id="PTHR43856">
    <property type="entry name" value="CARDIOLIPIN HYDROLASE"/>
    <property type="match status" value="1"/>
</dbReference>
<keyword evidence="9" id="KW-1185">Reference proteome</keyword>
<dbReference type="NCBIfam" id="NF038319">
    <property type="entry name" value="DISARM_DrmC_I"/>
    <property type="match status" value="1"/>
</dbReference>
<evidence type="ECO:0000256" key="4">
    <source>
        <dbReference type="ARBA" id="ARBA00022801"/>
    </source>
</evidence>
<dbReference type="SUPFAM" id="SSF56024">
    <property type="entry name" value="Phospholipase D/nuclease"/>
    <property type="match status" value="1"/>
</dbReference>
<reference evidence="9" key="1">
    <citation type="journal article" date="2019" name="Int. J. Syst. Evol. Microbiol.">
        <title>The Global Catalogue of Microorganisms (GCM) 10K type strain sequencing project: providing services to taxonomists for standard genome sequencing and annotation.</title>
        <authorList>
            <consortium name="The Broad Institute Genomics Platform"/>
            <consortium name="The Broad Institute Genome Sequencing Center for Infectious Disease"/>
            <person name="Wu L."/>
            <person name="Ma J."/>
        </authorList>
    </citation>
    <scope>NUCLEOTIDE SEQUENCE [LARGE SCALE GENOMIC DNA]</scope>
    <source>
        <strain evidence="9">CCUG 49018</strain>
    </source>
</reference>
<evidence type="ECO:0000313" key="9">
    <source>
        <dbReference type="Proteomes" id="UP001597182"/>
    </source>
</evidence>
<dbReference type="InterPro" id="IPR001736">
    <property type="entry name" value="PLipase_D/transphosphatidylase"/>
</dbReference>
<organism evidence="8 9">
    <name type="scientific">Pseudonocardia benzenivorans</name>
    <dbReference type="NCBI Taxonomy" id="228005"/>
    <lineage>
        <taxon>Bacteria</taxon>
        <taxon>Bacillati</taxon>
        <taxon>Actinomycetota</taxon>
        <taxon>Actinomycetes</taxon>
        <taxon>Pseudonocardiales</taxon>
        <taxon>Pseudonocardiaceae</taxon>
        <taxon>Pseudonocardia</taxon>
    </lineage>
</organism>
<evidence type="ECO:0000313" key="8">
    <source>
        <dbReference type="EMBL" id="MFD1237161.1"/>
    </source>
</evidence>
<protein>
    <recommendedName>
        <fullName evidence="3">phospholipase D</fullName>
        <ecNumber evidence="3">3.1.4.4</ecNumber>
    </recommendedName>
</protein>
<comment type="catalytic activity">
    <reaction evidence="1">
        <text>a 1,2-diacyl-sn-glycero-3-phosphocholine + H2O = a 1,2-diacyl-sn-glycero-3-phosphate + choline + H(+)</text>
        <dbReference type="Rhea" id="RHEA:14445"/>
        <dbReference type="ChEBI" id="CHEBI:15354"/>
        <dbReference type="ChEBI" id="CHEBI:15377"/>
        <dbReference type="ChEBI" id="CHEBI:15378"/>
        <dbReference type="ChEBI" id="CHEBI:57643"/>
        <dbReference type="ChEBI" id="CHEBI:58608"/>
        <dbReference type="EC" id="3.1.4.4"/>
    </reaction>
</comment>
<gene>
    <name evidence="8" type="primary">drmC</name>
    <name evidence="8" type="ORF">ACFQ34_28085</name>
</gene>
<comment type="caution">
    <text evidence="8">The sequence shown here is derived from an EMBL/GenBank/DDBJ whole genome shotgun (WGS) entry which is preliminary data.</text>
</comment>
<dbReference type="RefSeq" id="WP_346091698.1">
    <property type="nucleotide sequence ID" value="NZ_BAABKS010000031.1"/>
</dbReference>
<dbReference type="Gene3D" id="3.30.870.10">
    <property type="entry name" value="Endonuclease Chain A"/>
    <property type="match status" value="1"/>
</dbReference>
<evidence type="ECO:0000256" key="1">
    <source>
        <dbReference type="ARBA" id="ARBA00000798"/>
    </source>
</evidence>
<proteinExistence type="inferred from homology"/>
<dbReference type="InterPro" id="IPR025202">
    <property type="entry name" value="PLD-like_dom"/>
</dbReference>
<dbReference type="PANTHER" id="PTHR43856:SF1">
    <property type="entry name" value="MITOCHONDRIAL CARDIOLIPIN HYDROLASE"/>
    <property type="match status" value="1"/>
</dbReference>
<keyword evidence="6" id="KW-0443">Lipid metabolism</keyword>
<evidence type="ECO:0000256" key="5">
    <source>
        <dbReference type="ARBA" id="ARBA00022963"/>
    </source>
</evidence>
<keyword evidence="4" id="KW-0378">Hydrolase</keyword>
<evidence type="ECO:0000256" key="6">
    <source>
        <dbReference type="ARBA" id="ARBA00023098"/>
    </source>
</evidence>
<evidence type="ECO:0000259" key="7">
    <source>
        <dbReference type="PROSITE" id="PS50035"/>
    </source>
</evidence>
<dbReference type="EC" id="3.1.4.4" evidence="3"/>
<keyword evidence="5" id="KW-0442">Lipid degradation</keyword>
<dbReference type="EMBL" id="JBHTMB010000270">
    <property type="protein sequence ID" value="MFD1237161.1"/>
    <property type="molecule type" value="Genomic_DNA"/>
</dbReference>
<evidence type="ECO:0000256" key="2">
    <source>
        <dbReference type="ARBA" id="ARBA00008664"/>
    </source>
</evidence>
<feature type="domain" description="PLD phosphodiesterase" evidence="7">
    <location>
        <begin position="177"/>
        <end position="204"/>
    </location>
</feature>
<dbReference type="Proteomes" id="UP001597182">
    <property type="component" value="Unassembled WGS sequence"/>
</dbReference>
<evidence type="ECO:0000256" key="3">
    <source>
        <dbReference type="ARBA" id="ARBA00012027"/>
    </source>
</evidence>
<sequence>MSPAALEILDVGGAETLRAIADGLERGRSESALVALLPQHGDLIRQVASDPPEESRTAYLRGLADGYARAAARQQVESVWSGPHSHTVPVRSTEQALVDLIGAAGDQLWLMTYSARPHPPVITALCAARERGVRVRVVVETLKGAAGALAGSEPGAAFLGVPGVELWHWPVPARPEQSARMHAKVAVADRRELLVSSANLTQSGTVTNIEAGLLVRGGSAPRRAAEHLDALVAAETLTRLRVGS</sequence>
<dbReference type="InterPro" id="IPR047955">
    <property type="entry name" value="DrmC-like"/>
</dbReference>
<dbReference type="InterPro" id="IPR051406">
    <property type="entry name" value="PLD_domain"/>
</dbReference>
<dbReference type="Pfam" id="PF13091">
    <property type="entry name" value="PLDc_2"/>
    <property type="match status" value="1"/>
</dbReference>
<comment type="similarity">
    <text evidence="2">Belongs to the phospholipase D family.</text>
</comment>
<name>A0ABW3VS30_9PSEU</name>